<dbReference type="EMBL" id="LR798303">
    <property type="protein sequence ID" value="CAB5222488.1"/>
    <property type="molecule type" value="Genomic_DNA"/>
</dbReference>
<evidence type="ECO:0000313" key="1">
    <source>
        <dbReference type="EMBL" id="CAB5222488.1"/>
    </source>
</evidence>
<protein>
    <submittedName>
        <fullName evidence="1">Uncharacterized protein</fullName>
    </submittedName>
</protein>
<name>A0A6J7X031_9CAUD</name>
<reference evidence="1" key="1">
    <citation type="submission" date="2020-05" db="EMBL/GenBank/DDBJ databases">
        <authorList>
            <person name="Chiriac C."/>
            <person name="Salcher M."/>
            <person name="Ghai R."/>
            <person name="Kavagutti S V."/>
        </authorList>
    </citation>
    <scope>NUCLEOTIDE SEQUENCE</scope>
</reference>
<organism evidence="1">
    <name type="scientific">uncultured Caudovirales phage</name>
    <dbReference type="NCBI Taxonomy" id="2100421"/>
    <lineage>
        <taxon>Viruses</taxon>
        <taxon>Duplodnaviria</taxon>
        <taxon>Heunggongvirae</taxon>
        <taxon>Uroviricota</taxon>
        <taxon>Caudoviricetes</taxon>
        <taxon>Peduoviridae</taxon>
        <taxon>Maltschvirus</taxon>
        <taxon>Maltschvirus maltsch</taxon>
    </lineage>
</organism>
<accession>A0A6J7X031</accession>
<proteinExistence type="predicted"/>
<gene>
    <name evidence="1" type="ORF">UFOVP368_11</name>
</gene>
<sequence length="185" mass="19661">MATCNDIIRRALQMASIVGLDDVPSAAEADFGMDALQSMYDAWVEGGMFGRLTDVYKTVDYEAKEQERVITPAAVITLPATVESVEGERAPRELACIVRIVGGVQTSQVYHKGAWVALNDLSLSDAAPLADRGAFGLSAALALMIVETFQQGAVSGSVVAMARQFLGGLSLKLGATPRPSETVYY</sequence>